<dbReference type="GO" id="GO:0016780">
    <property type="term" value="F:phosphotransferase activity, for other substituted phosphate groups"/>
    <property type="evidence" value="ECO:0007669"/>
    <property type="project" value="TreeGrafter"/>
</dbReference>
<dbReference type="PATRIC" id="fig|1123069.3.peg.3281"/>
<dbReference type="Pfam" id="PF02397">
    <property type="entry name" value="Bac_transf"/>
    <property type="match status" value="1"/>
</dbReference>
<protein>
    <submittedName>
        <fullName evidence="5">Sugar transferase involved in lipopolysaccharide synthesis</fullName>
    </submittedName>
</protein>
<dbReference type="EMBL" id="AOLV01000042">
    <property type="protein sequence ID" value="EPX82384.1"/>
    <property type="molecule type" value="Genomic_DNA"/>
</dbReference>
<keyword evidence="3" id="KW-1133">Transmembrane helix</keyword>
<name>S9S812_9RHOB</name>
<comment type="similarity">
    <text evidence="1">Belongs to the bacterial sugar transferase family.</text>
</comment>
<dbReference type="PANTHER" id="PTHR30576">
    <property type="entry name" value="COLANIC BIOSYNTHESIS UDP-GLUCOSE LIPID CARRIER TRANSFERASE"/>
    <property type="match status" value="1"/>
</dbReference>
<evidence type="ECO:0000313" key="5">
    <source>
        <dbReference type="EMBL" id="EPX82384.1"/>
    </source>
</evidence>
<keyword evidence="3" id="KW-0812">Transmembrane</keyword>
<proteinExistence type="inferred from homology"/>
<reference evidence="5 6" key="1">
    <citation type="journal article" date="2013" name="Stand. Genomic Sci.">
        <title>Genome sequence of the reddish-pigmented Rubellimicrobium thermophilum type strain (DSM 16684(T)), a member of the Roseobacter clade.</title>
        <authorList>
            <person name="Fiebig A."/>
            <person name="Riedel T."/>
            <person name="Gronow S."/>
            <person name="Petersen J."/>
            <person name="Klenk H.P."/>
            <person name="Goker M."/>
        </authorList>
    </citation>
    <scope>NUCLEOTIDE SEQUENCE [LARGE SCALE GENOMIC DNA]</scope>
    <source>
        <strain evidence="5 6">DSM 16684</strain>
    </source>
</reference>
<dbReference type="STRING" id="1123069.ruthe_03313"/>
<dbReference type="InterPro" id="IPR003362">
    <property type="entry name" value="Bact_transf"/>
</dbReference>
<comment type="caution">
    <text evidence="5">The sequence shown here is derived from an EMBL/GenBank/DDBJ whole genome shotgun (WGS) entry which is preliminary data.</text>
</comment>
<dbReference type="PANTHER" id="PTHR30576:SF10">
    <property type="entry name" value="SLL5057 PROTEIN"/>
    <property type="match status" value="1"/>
</dbReference>
<dbReference type="AlphaFoldDB" id="S9S812"/>
<dbReference type="GO" id="GO:0000271">
    <property type="term" value="P:polysaccharide biosynthetic process"/>
    <property type="evidence" value="ECO:0007669"/>
    <property type="project" value="UniProtKB-KW"/>
</dbReference>
<evidence type="ECO:0000259" key="4">
    <source>
        <dbReference type="Pfam" id="PF02397"/>
    </source>
</evidence>
<sequence length="233" mass="26091">MQMLSNLATGGHPGLRPDPADVLRAAILPAAHGLYDRGLKRAFDLILALILLLPMLAVLLPLMLLVALDGHSPIYVQPRLGRGGRVFPMFKLRSMVPDAERALAAHLAADPQARAEWDRHQKLRHDPRVTRLGALLRRSSLDELPQIFNVLLGHMSFVGPRPMLPEQRMLYPGSEYFAMRPGITGLWQTSVRNESSFAERAGFDRRYFQTLSFATDLRLLLRTVRVVLRGTGC</sequence>
<evidence type="ECO:0000313" key="6">
    <source>
        <dbReference type="Proteomes" id="UP000015346"/>
    </source>
</evidence>
<keyword evidence="2" id="KW-0270">Exopolysaccharide synthesis</keyword>
<dbReference type="Proteomes" id="UP000015346">
    <property type="component" value="Unassembled WGS sequence"/>
</dbReference>
<gene>
    <name evidence="5" type="ORF">ruthe_03313</name>
</gene>
<keyword evidence="3" id="KW-0472">Membrane</keyword>
<organism evidence="5 6">
    <name type="scientific">Rubellimicrobium thermophilum DSM 16684</name>
    <dbReference type="NCBI Taxonomy" id="1123069"/>
    <lineage>
        <taxon>Bacteria</taxon>
        <taxon>Pseudomonadati</taxon>
        <taxon>Pseudomonadota</taxon>
        <taxon>Alphaproteobacteria</taxon>
        <taxon>Rhodobacterales</taxon>
        <taxon>Roseobacteraceae</taxon>
        <taxon>Rubellimicrobium</taxon>
    </lineage>
</organism>
<feature type="transmembrane region" description="Helical" evidence="3">
    <location>
        <begin position="45"/>
        <end position="68"/>
    </location>
</feature>
<evidence type="ECO:0000256" key="1">
    <source>
        <dbReference type="ARBA" id="ARBA00006464"/>
    </source>
</evidence>
<keyword evidence="6" id="KW-1185">Reference proteome</keyword>
<evidence type="ECO:0000256" key="3">
    <source>
        <dbReference type="SAM" id="Phobius"/>
    </source>
</evidence>
<feature type="domain" description="Bacterial sugar transferase" evidence="4">
    <location>
        <begin position="40"/>
        <end position="228"/>
    </location>
</feature>
<accession>S9S812</accession>
<evidence type="ECO:0000256" key="2">
    <source>
        <dbReference type="ARBA" id="ARBA00023169"/>
    </source>
</evidence>
<dbReference type="HOGENOM" id="CLU_024920_1_0_5"/>
<keyword evidence="5" id="KW-0808">Transferase</keyword>